<evidence type="ECO:0000259" key="12">
    <source>
        <dbReference type="SMART" id="SM01193"/>
    </source>
</evidence>
<dbReference type="PANTHER" id="PTHR11902">
    <property type="entry name" value="ENOLASE"/>
    <property type="match status" value="1"/>
</dbReference>
<evidence type="ECO:0000256" key="6">
    <source>
        <dbReference type="ARBA" id="ARBA00022723"/>
    </source>
</evidence>
<feature type="domain" description="Enolase C-terminal TIM barrel" evidence="11">
    <location>
        <begin position="123"/>
        <end position="389"/>
    </location>
</feature>
<evidence type="ECO:0000313" key="14">
    <source>
        <dbReference type="Proteomes" id="UP001163115"/>
    </source>
</evidence>
<dbReference type="PANTHER" id="PTHR11902:SF1">
    <property type="entry name" value="ENOLASE"/>
    <property type="match status" value="1"/>
</dbReference>
<evidence type="ECO:0000256" key="7">
    <source>
        <dbReference type="ARBA" id="ARBA00022842"/>
    </source>
</evidence>
<dbReference type="SUPFAM" id="SSF51604">
    <property type="entry name" value="Enolase C-terminal domain-like"/>
    <property type="match status" value="1"/>
</dbReference>
<dbReference type="SMART" id="SM01193">
    <property type="entry name" value="Enolase_N"/>
    <property type="match status" value="1"/>
</dbReference>
<evidence type="ECO:0000259" key="11">
    <source>
        <dbReference type="SMART" id="SM01192"/>
    </source>
</evidence>
<keyword evidence="8" id="KW-0324">Glycolysis</keyword>
<dbReference type="EMBL" id="CP113524">
    <property type="protein sequence ID" value="WAJ25778.1"/>
    <property type="molecule type" value="Genomic_DNA"/>
</dbReference>
<feature type="domain" description="Enolase N-terminal" evidence="12">
    <location>
        <begin position="7"/>
        <end position="118"/>
    </location>
</feature>
<evidence type="ECO:0000256" key="8">
    <source>
        <dbReference type="ARBA" id="ARBA00023152"/>
    </source>
</evidence>
<name>A0ABY7AHT5_9FIRM</name>
<dbReference type="PIRSF" id="PIRSF001400">
    <property type="entry name" value="Enolase"/>
    <property type="match status" value="1"/>
</dbReference>
<dbReference type="SMART" id="SM01192">
    <property type="entry name" value="Enolase_C"/>
    <property type="match status" value="1"/>
</dbReference>
<evidence type="ECO:0000256" key="3">
    <source>
        <dbReference type="ARBA" id="ARBA00012058"/>
    </source>
</evidence>
<comment type="catalytic activity">
    <reaction evidence="10">
        <text>(2R)-2-phosphoglycerate = phosphoenolpyruvate + H2O</text>
        <dbReference type="Rhea" id="RHEA:10164"/>
        <dbReference type="ChEBI" id="CHEBI:15377"/>
        <dbReference type="ChEBI" id="CHEBI:58289"/>
        <dbReference type="ChEBI" id="CHEBI:58702"/>
        <dbReference type="EC" id="4.2.1.11"/>
    </reaction>
    <physiologicalReaction direction="left-to-right" evidence="10">
        <dbReference type="Rhea" id="RHEA:10165"/>
    </physiologicalReaction>
</comment>
<evidence type="ECO:0000256" key="4">
    <source>
        <dbReference type="ARBA" id="ARBA00017068"/>
    </source>
</evidence>
<dbReference type="InterPro" id="IPR029017">
    <property type="entry name" value="Enolase-like_N"/>
</dbReference>
<dbReference type="Pfam" id="PF00113">
    <property type="entry name" value="Enolase_C"/>
    <property type="match status" value="1"/>
</dbReference>
<dbReference type="InterPro" id="IPR000941">
    <property type="entry name" value="Enolase"/>
</dbReference>
<protein>
    <recommendedName>
        <fullName evidence="4">Enolase</fullName>
        <ecNumber evidence="3">4.2.1.11</ecNumber>
    </recommendedName>
</protein>
<dbReference type="Proteomes" id="UP001163115">
    <property type="component" value="Chromosome"/>
</dbReference>
<dbReference type="InterPro" id="IPR020810">
    <property type="entry name" value="Enolase_C"/>
</dbReference>
<dbReference type="PRINTS" id="PR00148">
    <property type="entry name" value="ENOLASE"/>
</dbReference>
<dbReference type="InterPro" id="IPR020811">
    <property type="entry name" value="Enolase_N"/>
</dbReference>
<dbReference type="Gene3D" id="3.20.20.120">
    <property type="entry name" value="Enolase-like C-terminal domain"/>
    <property type="match status" value="1"/>
</dbReference>
<evidence type="ECO:0000256" key="9">
    <source>
        <dbReference type="ARBA" id="ARBA00023239"/>
    </source>
</evidence>
<organism evidence="13 14">
    <name type="scientific">Lacrimispora xylanolytica</name>
    <dbReference type="NCBI Taxonomy" id="29375"/>
    <lineage>
        <taxon>Bacteria</taxon>
        <taxon>Bacillati</taxon>
        <taxon>Bacillota</taxon>
        <taxon>Clostridia</taxon>
        <taxon>Lachnospirales</taxon>
        <taxon>Lachnospiraceae</taxon>
        <taxon>Lacrimispora</taxon>
    </lineage>
</organism>
<keyword evidence="9 13" id="KW-0456">Lyase</keyword>
<evidence type="ECO:0000313" key="13">
    <source>
        <dbReference type="EMBL" id="WAJ25778.1"/>
    </source>
</evidence>
<gene>
    <name evidence="13" type="primary">eno</name>
    <name evidence="13" type="ORF">OW255_09800</name>
</gene>
<comment type="similarity">
    <text evidence="2">Belongs to the enolase family.</text>
</comment>
<evidence type="ECO:0000256" key="5">
    <source>
        <dbReference type="ARBA" id="ARBA00022525"/>
    </source>
</evidence>
<dbReference type="GO" id="GO:0004634">
    <property type="term" value="F:phosphopyruvate hydratase activity"/>
    <property type="evidence" value="ECO:0007669"/>
    <property type="project" value="UniProtKB-EC"/>
</dbReference>
<evidence type="ECO:0000256" key="10">
    <source>
        <dbReference type="ARBA" id="ARBA00048951"/>
    </source>
</evidence>
<reference evidence="13" key="1">
    <citation type="submission" date="2022-11" db="EMBL/GenBank/DDBJ databases">
        <title>Lacrimispora xylanolytica sy1, complete genome.</title>
        <authorList>
            <person name="Choi S."/>
        </authorList>
    </citation>
    <scope>NUCLEOTIDE SEQUENCE</scope>
    <source>
        <strain evidence="13">Sy1</strain>
    </source>
</reference>
<accession>A0ABY7AHT5</accession>
<keyword evidence="7" id="KW-0460">Magnesium</keyword>
<keyword evidence="5" id="KW-0964">Secreted</keyword>
<sequence>MLGDLDIIKVMGRKVYDSWGNPALEAEVVLENGAQGRAIVPIYGKEDVKKELEFLMDQLSECILFEDAGDQGEIDRLLMKEHRENGEHGVGGCGVLGLSMAVARAAGAGLFLPLYRYLGGTSAPVMPVPMLSMISGGDGEKGIDFQDITVIPKNMKSYGEGLRIGTEIYHTLKQLLLINGYDTSTGNGGGFIADMRSAEEALHYVMEAIKLAGYMPGIDAGIGIYAAADRLYKKEDGTYNFEKESRHQGLMIHRNQKDMMDYFLRLTDGFPVISIINGVWKEDVEGREMIMGMLGHRVLLTFPDSETSNAHMIELKQAGTVTAALFKVEQAKMAGHKVIIANDFVETEESFAADLAAAVGADYVKCGAPCRGECTSKYNELLRIEEFYSSRQNL</sequence>
<proteinExistence type="inferred from homology"/>
<evidence type="ECO:0000256" key="2">
    <source>
        <dbReference type="ARBA" id="ARBA00009604"/>
    </source>
</evidence>
<keyword evidence="6" id="KW-0479">Metal-binding</keyword>
<comment type="pathway">
    <text evidence="1">Carbohydrate degradation; glycolysis; pyruvate from D-glyceraldehyde 3-phosphate: step 4/5.</text>
</comment>
<dbReference type="InterPro" id="IPR036849">
    <property type="entry name" value="Enolase-like_C_sf"/>
</dbReference>
<dbReference type="SUPFAM" id="SSF54826">
    <property type="entry name" value="Enolase N-terminal domain-like"/>
    <property type="match status" value="1"/>
</dbReference>
<dbReference type="EC" id="4.2.1.11" evidence="3"/>
<dbReference type="Gene3D" id="3.30.390.10">
    <property type="entry name" value="Enolase-like, N-terminal domain"/>
    <property type="match status" value="2"/>
</dbReference>
<evidence type="ECO:0000256" key="1">
    <source>
        <dbReference type="ARBA" id="ARBA00005031"/>
    </source>
</evidence>
<dbReference type="Pfam" id="PF03952">
    <property type="entry name" value="Enolase_N"/>
    <property type="match status" value="1"/>
</dbReference>
<dbReference type="RefSeq" id="WP_268116468.1">
    <property type="nucleotide sequence ID" value="NZ_CP113524.1"/>
</dbReference>
<keyword evidence="14" id="KW-1185">Reference proteome</keyword>